<reference evidence="2 3" key="1">
    <citation type="submission" date="2018-07" db="EMBL/GenBank/DDBJ databases">
        <title>Genomic Encyclopedia of Type Strains, Phase III (KMG-III): the genomes of soil and plant-associated and newly described type strains.</title>
        <authorList>
            <person name="Whitman W."/>
        </authorList>
    </citation>
    <scope>NUCLEOTIDE SEQUENCE [LARGE SCALE GENOMIC DNA]</scope>
    <source>
        <strain evidence="2 3">CECT 7287</strain>
    </source>
</reference>
<dbReference type="SUPFAM" id="SSF53474">
    <property type="entry name" value="alpha/beta-Hydrolases"/>
    <property type="match status" value="1"/>
</dbReference>
<accession>A0A3D9KGX9</accession>
<dbReference type="Pfam" id="PF00756">
    <property type="entry name" value="Esterase"/>
    <property type="match status" value="1"/>
</dbReference>
<keyword evidence="1" id="KW-0732">Signal</keyword>
<evidence type="ECO:0000256" key="1">
    <source>
        <dbReference type="SAM" id="SignalP"/>
    </source>
</evidence>
<gene>
    <name evidence="2" type="ORF">DFP98_104255</name>
</gene>
<dbReference type="RefSeq" id="WP_116059967.1">
    <property type="nucleotide sequence ID" value="NZ_QRDZ01000004.1"/>
</dbReference>
<evidence type="ECO:0000313" key="3">
    <source>
        <dbReference type="Proteomes" id="UP000256977"/>
    </source>
</evidence>
<sequence>MFGKLMAAFLAVLIILAVSQGPTASADPTSIVDELADTSKLHASTSGWTIDGSNPAYFDGDANRLTRTSTATQNVVYRLDGMRTYSVRVHYFTGATAALKFYSSPDASVWTEAPSANNGATAVSSGWFKATYTPLNDLPAGTRYLKIEISGGSDHWELQLGRTVISTVPLSLTDNADNWSLTYSRSANMLIDTSSPTYFNGDASRFTRSSTASGYVAYAFPGMTDFKARIYLYGAADAAKVKFYASPDGIAWTQIASANTTPVATMYGWKYTDYSPIAAVPSGTGYLKVEFTDTTEHWGTQLGSIAIRTDGETTVAPSRIVQSDLYSVALGKTMKFNVYLPKGYDPGVDYPVLYLFHGYQGNENGWLNGLQVKEKADALLDQGRIFPLIIVSPQMDNSFGINSSPTYSLVDPSDPTNSLYNGRYEDYLFQDLIPYIDSNYPTVTTRSGRFAGGLSMGGFIALHSAFTHPEMFAKVGGHSPAVVINDGSLTPAQYAWLYPNEATRLQRDPLALAQSKDLTGLEIYLDCGSSDGYHFYRGTGQLADLLQQQGYDYEYHLNSGGHTLEYWGGHVEDYLLFYAGTGL</sequence>
<proteinExistence type="predicted"/>
<protein>
    <submittedName>
        <fullName evidence="2">Enterochelin esterase-like enzyme</fullName>
    </submittedName>
</protein>
<dbReference type="InterPro" id="IPR050583">
    <property type="entry name" value="Mycobacterial_A85_antigen"/>
</dbReference>
<comment type="caution">
    <text evidence="2">The sequence shown here is derived from an EMBL/GenBank/DDBJ whole genome shotgun (WGS) entry which is preliminary data.</text>
</comment>
<dbReference type="EMBL" id="QRDZ01000004">
    <property type="protein sequence ID" value="RED85550.1"/>
    <property type="molecule type" value="Genomic_DNA"/>
</dbReference>
<dbReference type="PANTHER" id="PTHR48098">
    <property type="entry name" value="ENTEROCHELIN ESTERASE-RELATED"/>
    <property type="match status" value="1"/>
</dbReference>
<dbReference type="Gene3D" id="3.40.50.1820">
    <property type="entry name" value="alpha/beta hydrolase"/>
    <property type="match status" value="1"/>
</dbReference>
<feature type="signal peptide" evidence="1">
    <location>
        <begin position="1"/>
        <end position="26"/>
    </location>
</feature>
<dbReference type="Proteomes" id="UP000256977">
    <property type="component" value="Unassembled WGS sequence"/>
</dbReference>
<name>A0A3D9KGX9_9BACL</name>
<dbReference type="AlphaFoldDB" id="A0A3D9KGX9"/>
<keyword evidence="3" id="KW-1185">Reference proteome</keyword>
<dbReference type="InterPro" id="IPR000801">
    <property type="entry name" value="Esterase-like"/>
</dbReference>
<evidence type="ECO:0000313" key="2">
    <source>
        <dbReference type="EMBL" id="RED85550.1"/>
    </source>
</evidence>
<dbReference type="InterPro" id="IPR029058">
    <property type="entry name" value="AB_hydrolase_fold"/>
</dbReference>
<feature type="chain" id="PRO_5017652749" evidence="1">
    <location>
        <begin position="27"/>
        <end position="583"/>
    </location>
</feature>
<dbReference type="OrthoDB" id="9777383at2"/>
<organism evidence="2 3">
    <name type="scientific">Cohnella phaseoli</name>
    <dbReference type="NCBI Taxonomy" id="456490"/>
    <lineage>
        <taxon>Bacteria</taxon>
        <taxon>Bacillati</taxon>
        <taxon>Bacillota</taxon>
        <taxon>Bacilli</taxon>
        <taxon>Bacillales</taxon>
        <taxon>Paenibacillaceae</taxon>
        <taxon>Cohnella</taxon>
    </lineage>
</organism>